<protein>
    <submittedName>
        <fullName evidence="3">Unannotated protein</fullName>
    </submittedName>
</protein>
<dbReference type="PANTHER" id="PTHR11808:SF80">
    <property type="entry name" value="CYSTATHIONINE GAMMA-LYASE"/>
    <property type="match status" value="1"/>
</dbReference>
<proteinExistence type="predicted"/>
<dbReference type="InterPro" id="IPR015424">
    <property type="entry name" value="PyrdxlP-dep_Trfase"/>
</dbReference>
<name>A0A6J6IPJ1_9ZZZZ</name>
<dbReference type="GO" id="GO:0009086">
    <property type="term" value="P:methionine biosynthetic process"/>
    <property type="evidence" value="ECO:0007669"/>
    <property type="project" value="UniProtKB-ARBA"/>
</dbReference>
<comment type="cofactor">
    <cofactor evidence="1">
        <name>pyridoxal 5'-phosphate</name>
        <dbReference type="ChEBI" id="CHEBI:597326"/>
    </cofactor>
</comment>
<reference evidence="3" key="1">
    <citation type="submission" date="2020-05" db="EMBL/GenBank/DDBJ databases">
        <authorList>
            <person name="Chiriac C."/>
            <person name="Salcher M."/>
            <person name="Ghai R."/>
            <person name="Kavagutti S V."/>
        </authorList>
    </citation>
    <scope>NUCLEOTIDE SEQUENCE</scope>
</reference>
<dbReference type="Pfam" id="PF01053">
    <property type="entry name" value="Cys_Met_Meta_PP"/>
    <property type="match status" value="1"/>
</dbReference>
<dbReference type="GO" id="GO:0030170">
    <property type="term" value="F:pyridoxal phosphate binding"/>
    <property type="evidence" value="ECO:0007669"/>
    <property type="project" value="InterPro"/>
</dbReference>
<dbReference type="PANTHER" id="PTHR11808">
    <property type="entry name" value="TRANS-SULFURATION ENZYME FAMILY MEMBER"/>
    <property type="match status" value="1"/>
</dbReference>
<accession>A0A6J6IPJ1</accession>
<dbReference type="GO" id="GO:0019346">
    <property type="term" value="P:transsulfuration"/>
    <property type="evidence" value="ECO:0007669"/>
    <property type="project" value="InterPro"/>
</dbReference>
<dbReference type="InterPro" id="IPR015422">
    <property type="entry name" value="PyrdxlP-dep_Trfase_small"/>
</dbReference>
<sequence>MSAFNAWVMLKSLETVGMRVERMASNALKIAVFLSTQKNVEMVSYPFLKTDKNYKLAKKQMRGGGTTIGFKIKGNKDKAFKFMDSLTVIDISNNLGDSKSLITHPASTTHRRLGPQVQATMGITPNLVRLSVGLENVDDLIADLKQALS</sequence>
<dbReference type="GO" id="GO:0016846">
    <property type="term" value="F:carbon-sulfur lyase activity"/>
    <property type="evidence" value="ECO:0007669"/>
    <property type="project" value="TreeGrafter"/>
</dbReference>
<dbReference type="FunFam" id="3.90.1150.10:FF:000033">
    <property type="entry name" value="Cystathionine gamma-synthase"/>
    <property type="match status" value="1"/>
</dbReference>
<dbReference type="AlphaFoldDB" id="A0A6J6IPJ1"/>
<dbReference type="GO" id="GO:0005737">
    <property type="term" value="C:cytoplasm"/>
    <property type="evidence" value="ECO:0007669"/>
    <property type="project" value="TreeGrafter"/>
</dbReference>
<evidence type="ECO:0000313" key="3">
    <source>
        <dbReference type="EMBL" id="CAB4626406.1"/>
    </source>
</evidence>
<dbReference type="InterPro" id="IPR000277">
    <property type="entry name" value="Cys/Met-Metab_PyrdxlP-dep_enz"/>
</dbReference>
<organism evidence="3">
    <name type="scientific">freshwater metagenome</name>
    <dbReference type="NCBI Taxonomy" id="449393"/>
    <lineage>
        <taxon>unclassified sequences</taxon>
        <taxon>metagenomes</taxon>
        <taxon>ecological metagenomes</taxon>
    </lineage>
</organism>
<evidence type="ECO:0000256" key="2">
    <source>
        <dbReference type="ARBA" id="ARBA00022898"/>
    </source>
</evidence>
<dbReference type="SUPFAM" id="SSF53383">
    <property type="entry name" value="PLP-dependent transferases"/>
    <property type="match status" value="1"/>
</dbReference>
<evidence type="ECO:0000256" key="1">
    <source>
        <dbReference type="ARBA" id="ARBA00001933"/>
    </source>
</evidence>
<gene>
    <name evidence="3" type="ORF">UFOPK1909_00909</name>
</gene>
<dbReference type="Gene3D" id="3.90.1150.10">
    <property type="entry name" value="Aspartate Aminotransferase, domain 1"/>
    <property type="match status" value="1"/>
</dbReference>
<keyword evidence="2" id="KW-0663">Pyridoxal phosphate</keyword>
<dbReference type="EMBL" id="CAEZVD010000116">
    <property type="protein sequence ID" value="CAB4626406.1"/>
    <property type="molecule type" value="Genomic_DNA"/>
</dbReference>